<evidence type="ECO:0000256" key="1">
    <source>
        <dbReference type="SAM" id="MobiDB-lite"/>
    </source>
</evidence>
<dbReference type="AlphaFoldDB" id="A0AAD4N7Z2"/>
<proteinExistence type="predicted"/>
<evidence type="ECO:0008006" key="4">
    <source>
        <dbReference type="Google" id="ProtNLM"/>
    </source>
</evidence>
<protein>
    <recommendedName>
        <fullName evidence="4">Major sperm protein</fullName>
    </recommendedName>
</protein>
<dbReference type="EMBL" id="JAKKPZ010000004">
    <property type="protein sequence ID" value="KAI1721963.1"/>
    <property type="molecule type" value="Genomic_DNA"/>
</dbReference>
<sequence length="252" mass="28256">MRHPLHRNSKSPYRAPPTTDQNPGPYNFEQALESLTATPAIIRQELNQNNATQAAATTVEWLSQIGNSLTQIFNPFGLYVWPPQPNGTVDLYISGHNIEVPCRAILLINNPHPVPYAVKVSTTKKSLVMVNYPYFILRQNDTAYITVGLHAPGFPSEGQIYPGQFKLHLAKREVRDENLLTRYNRARNKTRQTNIAKEFWERSEPVHGHPDGKTFVNIRVLIIDPPGSQPRPLVDWPGAPPLGPPAGQGKHI</sequence>
<feature type="region of interest" description="Disordered" evidence="1">
    <location>
        <begin position="1"/>
        <end position="24"/>
    </location>
</feature>
<dbReference type="Proteomes" id="UP001201812">
    <property type="component" value="Unassembled WGS sequence"/>
</dbReference>
<evidence type="ECO:0000313" key="3">
    <source>
        <dbReference type="Proteomes" id="UP001201812"/>
    </source>
</evidence>
<feature type="region of interest" description="Disordered" evidence="1">
    <location>
        <begin position="230"/>
        <end position="252"/>
    </location>
</feature>
<reference evidence="2" key="1">
    <citation type="submission" date="2022-01" db="EMBL/GenBank/DDBJ databases">
        <title>Genome Sequence Resource for Two Populations of Ditylenchus destructor, the Migratory Endoparasitic Phytonematode.</title>
        <authorList>
            <person name="Zhang H."/>
            <person name="Lin R."/>
            <person name="Xie B."/>
        </authorList>
    </citation>
    <scope>NUCLEOTIDE SEQUENCE</scope>
    <source>
        <strain evidence="2">BazhouSP</strain>
    </source>
</reference>
<accession>A0AAD4N7Z2</accession>
<organism evidence="2 3">
    <name type="scientific">Ditylenchus destructor</name>
    <dbReference type="NCBI Taxonomy" id="166010"/>
    <lineage>
        <taxon>Eukaryota</taxon>
        <taxon>Metazoa</taxon>
        <taxon>Ecdysozoa</taxon>
        <taxon>Nematoda</taxon>
        <taxon>Chromadorea</taxon>
        <taxon>Rhabditida</taxon>
        <taxon>Tylenchina</taxon>
        <taxon>Tylenchomorpha</taxon>
        <taxon>Sphaerularioidea</taxon>
        <taxon>Anguinidae</taxon>
        <taxon>Anguininae</taxon>
        <taxon>Ditylenchus</taxon>
    </lineage>
</organism>
<keyword evidence="3" id="KW-1185">Reference proteome</keyword>
<comment type="caution">
    <text evidence="2">The sequence shown here is derived from an EMBL/GenBank/DDBJ whole genome shotgun (WGS) entry which is preliminary data.</text>
</comment>
<name>A0AAD4N7Z2_9BILA</name>
<gene>
    <name evidence="2" type="ORF">DdX_04253</name>
</gene>
<evidence type="ECO:0000313" key="2">
    <source>
        <dbReference type="EMBL" id="KAI1721963.1"/>
    </source>
</evidence>